<evidence type="ECO:0000313" key="8">
    <source>
        <dbReference type="Proteomes" id="UP000823933"/>
    </source>
</evidence>
<dbReference type="InterPro" id="IPR001347">
    <property type="entry name" value="SIS_dom"/>
</dbReference>
<dbReference type="Pfam" id="PF01418">
    <property type="entry name" value="HTH_6"/>
    <property type="match status" value="1"/>
</dbReference>
<dbReference type="PROSITE" id="PS51464">
    <property type="entry name" value="SIS"/>
    <property type="match status" value="1"/>
</dbReference>
<keyword evidence="2" id="KW-0238">DNA-binding</keyword>
<dbReference type="PROSITE" id="PS51071">
    <property type="entry name" value="HTH_RPIR"/>
    <property type="match status" value="1"/>
</dbReference>
<sequence>MKNALLRLREASASLSAAEQQIARYITENPEEATLLTVRELAQRTFTSPSSVVRVCRSVGFDGYKELRRALVGELAALGDKGRHAEAELSPADSVRDIVDKVTHKNIQSLSDSQLLLSPDVVEQCVQLLDSCRCVLLFGLGSSLLVAHDTYLKFLRLDKPCMVTDDWHAQLLSARNATPDYLGIVFSYSGQTVEVIQCMEALKANGVPIIAITRYSPSRVAELADYNLYIAANESLFRNGAMSSRIAQLNVVDILYTAYASRHYEETLRALTRTHIYKPGEPEEIIP</sequence>
<keyword evidence="3" id="KW-0804">Transcription</keyword>
<feature type="domain" description="HTH rpiR-type" evidence="5">
    <location>
        <begin position="2"/>
        <end position="78"/>
    </location>
</feature>
<gene>
    <name evidence="7" type="ORF">H9890_09810</name>
</gene>
<dbReference type="Gene3D" id="3.40.50.10490">
    <property type="entry name" value="Glucose-6-phosphate isomerase like protein, domain 1"/>
    <property type="match status" value="1"/>
</dbReference>
<dbReference type="GO" id="GO:0097367">
    <property type="term" value="F:carbohydrate derivative binding"/>
    <property type="evidence" value="ECO:0007669"/>
    <property type="project" value="InterPro"/>
</dbReference>
<comment type="caution">
    <text evidence="7">The sequence shown here is derived from an EMBL/GenBank/DDBJ whole genome shotgun (WGS) entry which is preliminary data.</text>
</comment>
<dbReference type="InterPro" id="IPR000281">
    <property type="entry name" value="HTH_RpiR"/>
</dbReference>
<dbReference type="InterPro" id="IPR046348">
    <property type="entry name" value="SIS_dom_sf"/>
</dbReference>
<dbReference type="GO" id="GO:1901135">
    <property type="term" value="P:carbohydrate derivative metabolic process"/>
    <property type="evidence" value="ECO:0007669"/>
    <property type="project" value="InterPro"/>
</dbReference>
<reference evidence="7" key="1">
    <citation type="journal article" date="2021" name="PeerJ">
        <title>Extensive microbial diversity within the chicken gut microbiome revealed by metagenomics and culture.</title>
        <authorList>
            <person name="Gilroy R."/>
            <person name="Ravi A."/>
            <person name="Getino M."/>
            <person name="Pursley I."/>
            <person name="Horton D.L."/>
            <person name="Alikhan N.F."/>
            <person name="Baker D."/>
            <person name="Gharbi K."/>
            <person name="Hall N."/>
            <person name="Watson M."/>
            <person name="Adriaenssens E.M."/>
            <person name="Foster-Nyarko E."/>
            <person name="Jarju S."/>
            <person name="Secka A."/>
            <person name="Antonio M."/>
            <person name="Oren A."/>
            <person name="Chaudhuri R.R."/>
            <person name="La Ragione R."/>
            <person name="Hildebrand F."/>
            <person name="Pallen M.J."/>
        </authorList>
    </citation>
    <scope>NUCLEOTIDE SEQUENCE</scope>
    <source>
        <strain evidence="7">ChiHcolR34-3080</strain>
    </source>
</reference>
<dbReference type="CDD" id="cd05013">
    <property type="entry name" value="SIS_RpiR"/>
    <property type="match status" value="1"/>
</dbReference>
<dbReference type="PANTHER" id="PTHR30514:SF1">
    <property type="entry name" value="HTH-TYPE TRANSCRIPTIONAL REGULATOR HEXR-RELATED"/>
    <property type="match status" value="1"/>
</dbReference>
<dbReference type="Pfam" id="PF01380">
    <property type="entry name" value="SIS"/>
    <property type="match status" value="1"/>
</dbReference>
<dbReference type="PANTHER" id="PTHR30514">
    <property type="entry name" value="GLUCOKINASE"/>
    <property type="match status" value="1"/>
</dbReference>
<evidence type="ECO:0000259" key="6">
    <source>
        <dbReference type="PROSITE" id="PS51464"/>
    </source>
</evidence>
<dbReference type="SUPFAM" id="SSF53697">
    <property type="entry name" value="SIS domain"/>
    <property type="match status" value="1"/>
</dbReference>
<evidence type="ECO:0000259" key="5">
    <source>
        <dbReference type="PROSITE" id="PS51071"/>
    </source>
</evidence>
<accession>A0A9D1TWQ4</accession>
<dbReference type="InterPro" id="IPR036388">
    <property type="entry name" value="WH-like_DNA-bd_sf"/>
</dbReference>
<feature type="domain" description="SIS" evidence="6">
    <location>
        <begin position="125"/>
        <end position="265"/>
    </location>
</feature>
<dbReference type="Proteomes" id="UP000823933">
    <property type="component" value="Unassembled WGS sequence"/>
</dbReference>
<dbReference type="GO" id="GO:0003700">
    <property type="term" value="F:DNA-binding transcription factor activity"/>
    <property type="evidence" value="ECO:0007669"/>
    <property type="project" value="InterPro"/>
</dbReference>
<evidence type="ECO:0000313" key="7">
    <source>
        <dbReference type="EMBL" id="HIW09678.1"/>
    </source>
</evidence>
<keyword evidence="1" id="KW-0805">Transcription regulation</keyword>
<proteinExistence type="predicted"/>
<organism evidence="7 8">
    <name type="scientific">Candidatus Faecalibacterium intestinigallinarum</name>
    <dbReference type="NCBI Taxonomy" id="2838581"/>
    <lineage>
        <taxon>Bacteria</taxon>
        <taxon>Bacillati</taxon>
        <taxon>Bacillota</taxon>
        <taxon>Clostridia</taxon>
        <taxon>Eubacteriales</taxon>
        <taxon>Oscillospiraceae</taxon>
        <taxon>Faecalibacterium</taxon>
    </lineage>
</organism>
<dbReference type="GO" id="GO:0003677">
    <property type="term" value="F:DNA binding"/>
    <property type="evidence" value="ECO:0007669"/>
    <property type="project" value="UniProtKB-KW"/>
</dbReference>
<dbReference type="InterPro" id="IPR035472">
    <property type="entry name" value="RpiR-like_SIS"/>
</dbReference>
<reference evidence="7" key="2">
    <citation type="submission" date="2021-04" db="EMBL/GenBank/DDBJ databases">
        <authorList>
            <person name="Gilroy R."/>
        </authorList>
    </citation>
    <scope>NUCLEOTIDE SEQUENCE</scope>
    <source>
        <strain evidence="7">ChiHcolR34-3080</strain>
    </source>
</reference>
<dbReference type="Gene3D" id="1.10.10.10">
    <property type="entry name" value="Winged helix-like DNA-binding domain superfamily/Winged helix DNA-binding domain"/>
    <property type="match status" value="1"/>
</dbReference>
<evidence type="ECO:0000256" key="1">
    <source>
        <dbReference type="ARBA" id="ARBA00023015"/>
    </source>
</evidence>
<protein>
    <submittedName>
        <fullName evidence="7">MurR/RpiR family transcriptional regulator</fullName>
    </submittedName>
</protein>
<dbReference type="SUPFAM" id="SSF46689">
    <property type="entry name" value="Homeodomain-like"/>
    <property type="match status" value="1"/>
</dbReference>
<feature type="coiled-coil region" evidence="4">
    <location>
        <begin position="1"/>
        <end position="28"/>
    </location>
</feature>
<dbReference type="AlphaFoldDB" id="A0A9D1TWQ4"/>
<dbReference type="InterPro" id="IPR047640">
    <property type="entry name" value="RpiR-like"/>
</dbReference>
<name>A0A9D1TWQ4_9FIRM</name>
<keyword evidence="4" id="KW-0175">Coiled coil</keyword>
<dbReference type="InterPro" id="IPR009057">
    <property type="entry name" value="Homeodomain-like_sf"/>
</dbReference>
<evidence type="ECO:0000256" key="2">
    <source>
        <dbReference type="ARBA" id="ARBA00023125"/>
    </source>
</evidence>
<evidence type="ECO:0000256" key="3">
    <source>
        <dbReference type="ARBA" id="ARBA00023163"/>
    </source>
</evidence>
<evidence type="ECO:0000256" key="4">
    <source>
        <dbReference type="SAM" id="Coils"/>
    </source>
</evidence>
<dbReference type="EMBL" id="DXHQ01000113">
    <property type="protein sequence ID" value="HIW09678.1"/>
    <property type="molecule type" value="Genomic_DNA"/>
</dbReference>